<evidence type="ECO:0000313" key="7">
    <source>
        <dbReference type="Proteomes" id="UP000287651"/>
    </source>
</evidence>
<comment type="caution">
    <text evidence="6">The sequence shown here is derived from an EMBL/GenBank/DDBJ whole genome shotgun (WGS) entry which is preliminary data.</text>
</comment>
<feature type="region of interest" description="Disordered" evidence="4">
    <location>
        <begin position="89"/>
        <end position="119"/>
    </location>
</feature>
<keyword evidence="3" id="KW-0539">Nucleus</keyword>
<evidence type="ECO:0000256" key="4">
    <source>
        <dbReference type="SAM" id="MobiDB-lite"/>
    </source>
</evidence>
<name>A0A427AS54_ENSVE</name>
<comment type="similarity">
    <text evidence="2">Belongs to the BRX family.</text>
</comment>
<evidence type="ECO:0000256" key="3">
    <source>
        <dbReference type="ARBA" id="ARBA00023242"/>
    </source>
</evidence>
<protein>
    <recommendedName>
        <fullName evidence="5">BRX domain-containing protein</fullName>
    </recommendedName>
</protein>
<sequence>MSLKAVRVQHPREPHCPKEAPAVKACEEQENEWVAEPEAGVLITLVSLPDEGNIIKKIRFSQKMFDDLGAQRWWSENYDKIMELYSVGPGHSSPTPPPSDDEVSLASAESSFDVPEKTTRWHHEVKHKLKSFTSSCIGKPTADSVGAEESIVPLRSSGSSAASSSNAEEPATTEAAVEIQDKVLEWVVEDEPGVFVTLRSTPCGSREILRVEFR</sequence>
<feature type="domain" description="BRX" evidence="5">
    <location>
        <begin position="184"/>
        <end position="214"/>
    </location>
</feature>
<gene>
    <name evidence="6" type="ORF">B296_00003415</name>
</gene>
<proteinExistence type="inferred from homology"/>
<dbReference type="PROSITE" id="PS51514">
    <property type="entry name" value="BRX"/>
    <property type="match status" value="2"/>
</dbReference>
<dbReference type="InterPro" id="IPR013591">
    <property type="entry name" value="Brevis_radix_dom"/>
</dbReference>
<dbReference type="Pfam" id="PF08381">
    <property type="entry name" value="BRX"/>
    <property type="match status" value="2"/>
</dbReference>
<dbReference type="PANTHER" id="PTHR46058">
    <property type="entry name" value="PROTEIN BREVIS RADIX-LIKE 1"/>
    <property type="match status" value="1"/>
</dbReference>
<dbReference type="AlphaFoldDB" id="A0A427AS54"/>
<dbReference type="GO" id="GO:0005634">
    <property type="term" value="C:nucleus"/>
    <property type="evidence" value="ECO:0007669"/>
    <property type="project" value="UniProtKB-SubCell"/>
</dbReference>
<dbReference type="Proteomes" id="UP000287651">
    <property type="component" value="Unassembled WGS sequence"/>
</dbReference>
<feature type="region of interest" description="Disordered" evidence="4">
    <location>
        <begin position="147"/>
        <end position="174"/>
    </location>
</feature>
<feature type="domain" description="BRX" evidence="5">
    <location>
        <begin position="31"/>
        <end position="86"/>
    </location>
</feature>
<comment type="subcellular location">
    <subcellularLocation>
        <location evidence="1">Nucleus</location>
    </subcellularLocation>
</comment>
<evidence type="ECO:0000259" key="5">
    <source>
        <dbReference type="PROSITE" id="PS51514"/>
    </source>
</evidence>
<dbReference type="PANTHER" id="PTHR46058:SF3">
    <property type="entry name" value="PROTEIN BREVIS RADIX-LIKE 4"/>
    <property type="match status" value="1"/>
</dbReference>
<accession>A0A427AS54</accession>
<reference evidence="6 7" key="1">
    <citation type="journal article" date="2014" name="Agronomy (Basel)">
        <title>A Draft Genome Sequence for Ensete ventricosum, the Drought-Tolerant Tree Against Hunger.</title>
        <authorList>
            <person name="Harrison J."/>
            <person name="Moore K.A."/>
            <person name="Paszkiewicz K."/>
            <person name="Jones T."/>
            <person name="Grant M."/>
            <person name="Ambacheew D."/>
            <person name="Muzemil S."/>
            <person name="Studholme D.J."/>
        </authorList>
    </citation>
    <scope>NUCLEOTIDE SEQUENCE [LARGE SCALE GENOMIC DNA]</scope>
</reference>
<evidence type="ECO:0000256" key="2">
    <source>
        <dbReference type="ARBA" id="ARBA00009057"/>
    </source>
</evidence>
<dbReference type="EMBL" id="AMZH03001519">
    <property type="protein sequence ID" value="RRT79023.1"/>
    <property type="molecule type" value="Genomic_DNA"/>
</dbReference>
<evidence type="ECO:0000256" key="1">
    <source>
        <dbReference type="ARBA" id="ARBA00004123"/>
    </source>
</evidence>
<evidence type="ECO:0000313" key="6">
    <source>
        <dbReference type="EMBL" id="RRT79023.1"/>
    </source>
</evidence>
<feature type="compositionally biased region" description="Low complexity" evidence="4">
    <location>
        <begin position="156"/>
        <end position="174"/>
    </location>
</feature>
<organism evidence="6 7">
    <name type="scientific">Ensete ventricosum</name>
    <name type="common">Abyssinian banana</name>
    <name type="synonym">Musa ensete</name>
    <dbReference type="NCBI Taxonomy" id="4639"/>
    <lineage>
        <taxon>Eukaryota</taxon>
        <taxon>Viridiplantae</taxon>
        <taxon>Streptophyta</taxon>
        <taxon>Embryophyta</taxon>
        <taxon>Tracheophyta</taxon>
        <taxon>Spermatophyta</taxon>
        <taxon>Magnoliopsida</taxon>
        <taxon>Liliopsida</taxon>
        <taxon>Zingiberales</taxon>
        <taxon>Musaceae</taxon>
        <taxon>Ensete</taxon>
    </lineage>
</organism>
<dbReference type="InterPro" id="IPR044532">
    <property type="entry name" value="BRX-like"/>
</dbReference>